<dbReference type="InterPro" id="IPR029063">
    <property type="entry name" value="SAM-dependent_MTases_sf"/>
</dbReference>
<comment type="caution">
    <text evidence="3">The sequence shown here is derived from an EMBL/GenBank/DDBJ whole genome shotgun (WGS) entry which is preliminary data.</text>
</comment>
<keyword evidence="4" id="KW-1185">Reference proteome</keyword>
<dbReference type="Pfam" id="PF08421">
    <property type="entry name" value="Methyltransf_13"/>
    <property type="match status" value="1"/>
</dbReference>
<dbReference type="InterPro" id="IPR013630">
    <property type="entry name" value="Methyltransf_Zn-bd_dom_put"/>
</dbReference>
<organism evidence="3 4">
    <name type="scientific">Dyella nitratireducens</name>
    <dbReference type="NCBI Taxonomy" id="1849580"/>
    <lineage>
        <taxon>Bacteria</taxon>
        <taxon>Pseudomonadati</taxon>
        <taxon>Pseudomonadota</taxon>
        <taxon>Gammaproteobacteria</taxon>
        <taxon>Lysobacterales</taxon>
        <taxon>Rhodanobacteraceae</taxon>
        <taxon>Dyella</taxon>
    </lineage>
</organism>
<accession>A0ABQ1G012</accession>
<evidence type="ECO:0000259" key="2">
    <source>
        <dbReference type="Pfam" id="PF08484"/>
    </source>
</evidence>
<reference evidence="4" key="1">
    <citation type="journal article" date="2019" name="Int. J. Syst. Evol. Microbiol.">
        <title>The Global Catalogue of Microorganisms (GCM) 10K type strain sequencing project: providing services to taxonomists for standard genome sequencing and annotation.</title>
        <authorList>
            <consortium name="The Broad Institute Genomics Platform"/>
            <consortium name="The Broad Institute Genome Sequencing Center for Infectious Disease"/>
            <person name="Wu L."/>
            <person name="Ma J."/>
        </authorList>
    </citation>
    <scope>NUCLEOTIDE SEQUENCE [LARGE SCALE GENOMIC DNA]</scope>
    <source>
        <strain evidence="4">CGMCC 1.15439</strain>
    </source>
</reference>
<evidence type="ECO:0000259" key="1">
    <source>
        <dbReference type="Pfam" id="PF08421"/>
    </source>
</evidence>
<dbReference type="Gene3D" id="3.40.50.720">
    <property type="entry name" value="NAD(P)-binding Rossmann-like Domain"/>
    <property type="match status" value="1"/>
</dbReference>
<dbReference type="EMBL" id="BMJA01000002">
    <property type="protein sequence ID" value="GGA33370.1"/>
    <property type="molecule type" value="Genomic_DNA"/>
</dbReference>
<dbReference type="SUPFAM" id="SSF53335">
    <property type="entry name" value="S-adenosyl-L-methionine-dependent methyltransferases"/>
    <property type="match status" value="1"/>
</dbReference>
<dbReference type="RefSeq" id="WP_188794471.1">
    <property type="nucleotide sequence ID" value="NZ_BMJA01000002.1"/>
</dbReference>
<dbReference type="Gene3D" id="3.40.50.150">
    <property type="entry name" value="Vaccinia Virus protein VP39"/>
    <property type="match status" value="1"/>
</dbReference>
<feature type="domain" description="C-methyltransferase" evidence="2">
    <location>
        <begin position="251"/>
        <end position="405"/>
    </location>
</feature>
<evidence type="ECO:0000313" key="4">
    <source>
        <dbReference type="Proteomes" id="UP000620046"/>
    </source>
</evidence>
<dbReference type="Proteomes" id="UP000620046">
    <property type="component" value="Unassembled WGS sequence"/>
</dbReference>
<dbReference type="Gene3D" id="6.20.50.110">
    <property type="entry name" value="Methyltransferase, zinc-binding domain"/>
    <property type="match status" value="1"/>
</dbReference>
<dbReference type="Pfam" id="PF08484">
    <property type="entry name" value="Methyltransf_14"/>
    <property type="match status" value="1"/>
</dbReference>
<dbReference type="Pfam" id="PF13489">
    <property type="entry name" value="Methyltransf_23"/>
    <property type="match status" value="1"/>
</dbReference>
<keyword evidence="3" id="KW-0489">Methyltransferase</keyword>
<gene>
    <name evidence="3" type="ORF">GCM10010981_22860</name>
</gene>
<keyword evidence="3" id="KW-0808">Transferase</keyword>
<feature type="domain" description="Methyltransferase putative zinc binding" evidence="1">
    <location>
        <begin position="8"/>
        <end position="70"/>
    </location>
</feature>
<dbReference type="GO" id="GO:0032259">
    <property type="term" value="P:methylation"/>
    <property type="evidence" value="ECO:0007669"/>
    <property type="project" value="UniProtKB-KW"/>
</dbReference>
<dbReference type="InterPro" id="IPR038576">
    <property type="entry name" value="Methyltransf_Zn-bd_dom_put_sf"/>
</dbReference>
<name>A0ABQ1G012_9GAMM</name>
<proteinExistence type="predicted"/>
<protein>
    <submittedName>
        <fullName evidence="3">Methyltransferase</fullName>
    </submittedName>
</protein>
<dbReference type="Gene3D" id="6.10.250.3100">
    <property type="match status" value="1"/>
</dbReference>
<sequence length="417" mass="46112">MTQPLDRCRICGNTHLTQVLDLGEQMLTGVFPRNRDAQITTGPLRLVKCMADDGCGLLQLAHSYDLGEMYGDNYGYRSGLNASMVRHLNAKVARICEFIALRPGDLVVDVGSNDGTTLGAYSESIGADLLGIDPTAAKFRQYYKPHIDLCADFFNAAMLRKVRPGKQVRVLTSFSMFYDLEAPMAFMQDVHDVLADDGVWVFEQSYMPAMLDALSYDTVCHEHLEYYALQQVKWMTDRIGFTIIDVEFNDVNGGSFSVMVGKSVSGMPESPEVTRVLADEQARGLDTLTPFDDFASSTAQSRKGLRDFFAQAKAEGKTVAALGASTKGNVLLQYCDLTSQDIAEVGEVNPDKFGAMTPGTWLPINPEADVIARGYDYYLVLPWHFRHSFLANPAYSGKTLVFPLPMLQSVHIEDVLV</sequence>
<evidence type="ECO:0000313" key="3">
    <source>
        <dbReference type="EMBL" id="GGA33370.1"/>
    </source>
</evidence>
<dbReference type="InterPro" id="IPR013691">
    <property type="entry name" value="MeTrfase_14"/>
</dbReference>
<dbReference type="GO" id="GO:0008168">
    <property type="term" value="F:methyltransferase activity"/>
    <property type="evidence" value="ECO:0007669"/>
    <property type="project" value="UniProtKB-KW"/>
</dbReference>